<evidence type="ECO:0000256" key="4">
    <source>
        <dbReference type="ARBA" id="ARBA00023186"/>
    </source>
</evidence>
<organism evidence="5">
    <name type="scientific">marine sediment metagenome</name>
    <dbReference type="NCBI Taxonomy" id="412755"/>
    <lineage>
        <taxon>unclassified sequences</taxon>
        <taxon>metagenomes</taxon>
        <taxon>ecological metagenomes</taxon>
    </lineage>
</organism>
<dbReference type="FunFam" id="3.90.640.10:FF:000003">
    <property type="entry name" value="Molecular chaperone DnaK"/>
    <property type="match status" value="1"/>
</dbReference>
<dbReference type="Gene3D" id="3.30.420.40">
    <property type="match status" value="2"/>
</dbReference>
<dbReference type="Pfam" id="PF00012">
    <property type="entry name" value="HSP70"/>
    <property type="match status" value="1"/>
</dbReference>
<reference evidence="5" key="1">
    <citation type="journal article" date="2014" name="Front. Microbiol.">
        <title>High frequency of phylogenetically diverse reductive dehalogenase-homologous genes in deep subseafloor sedimentary metagenomes.</title>
        <authorList>
            <person name="Kawai M."/>
            <person name="Futagami T."/>
            <person name="Toyoda A."/>
            <person name="Takaki Y."/>
            <person name="Nishi S."/>
            <person name="Hori S."/>
            <person name="Arai W."/>
            <person name="Tsubouchi T."/>
            <person name="Morono Y."/>
            <person name="Uchiyama I."/>
            <person name="Ito T."/>
            <person name="Fujiyama A."/>
            <person name="Inagaki F."/>
            <person name="Takami H."/>
        </authorList>
    </citation>
    <scope>NUCLEOTIDE SEQUENCE</scope>
    <source>
        <strain evidence="5">Expedition CK06-06</strain>
    </source>
</reference>
<sequence length="266" mass="29640">EAAKRQAVTNPEDTVLRIKRKMGTNEKIKIRGKDYTPEQISAFILQKIKKDAEDFLGETIKDAVITVPAYFNDDQRQATKDAGKIAGLNVKRIINEPTAASLAYGLDKEGEHRIAVYDFGGGTFDITLMEVGEGVFEVLSTNGDTKLGGSDMDQALVDYIAEEFKKQHKIDLRKDPKTFQRVLEVVEAAKMELSSTLQTDINLPYITVIDNEPKHLEMKLTRAKFEEIIGPFVEKTEKPCKQALKDAKLKPADIDHIVLVGGTTES</sequence>
<evidence type="ECO:0000313" key="5">
    <source>
        <dbReference type="EMBL" id="GAH10744.1"/>
    </source>
</evidence>
<name>X1E0N9_9ZZZZ</name>
<dbReference type="InterPro" id="IPR013126">
    <property type="entry name" value="Hsp_70_fam"/>
</dbReference>
<dbReference type="InterPro" id="IPR043129">
    <property type="entry name" value="ATPase_NBD"/>
</dbReference>
<dbReference type="FunFam" id="3.30.420.40:FF:000071">
    <property type="entry name" value="Molecular chaperone DnaK"/>
    <property type="match status" value="1"/>
</dbReference>
<keyword evidence="2" id="KW-0547">Nucleotide-binding</keyword>
<dbReference type="GO" id="GO:0140662">
    <property type="term" value="F:ATP-dependent protein folding chaperone"/>
    <property type="evidence" value="ECO:0007669"/>
    <property type="project" value="InterPro"/>
</dbReference>
<dbReference type="Gene3D" id="3.90.640.10">
    <property type="entry name" value="Actin, Chain A, domain 4"/>
    <property type="match status" value="1"/>
</dbReference>
<evidence type="ECO:0000256" key="3">
    <source>
        <dbReference type="ARBA" id="ARBA00022840"/>
    </source>
</evidence>
<comment type="caution">
    <text evidence="5">The sequence shown here is derived from an EMBL/GenBank/DDBJ whole genome shotgun (WGS) entry which is preliminary data.</text>
</comment>
<feature type="non-terminal residue" evidence="5">
    <location>
        <position position="266"/>
    </location>
</feature>
<evidence type="ECO:0000256" key="1">
    <source>
        <dbReference type="ARBA" id="ARBA00007381"/>
    </source>
</evidence>
<dbReference type="GO" id="GO:0005524">
    <property type="term" value="F:ATP binding"/>
    <property type="evidence" value="ECO:0007669"/>
    <property type="project" value="UniProtKB-KW"/>
</dbReference>
<dbReference type="PROSITE" id="PS00329">
    <property type="entry name" value="HSP70_2"/>
    <property type="match status" value="1"/>
</dbReference>
<feature type="non-terminal residue" evidence="5">
    <location>
        <position position="1"/>
    </location>
</feature>
<dbReference type="PRINTS" id="PR00301">
    <property type="entry name" value="HEATSHOCK70"/>
</dbReference>
<gene>
    <name evidence="5" type="ORF">S01H4_52182</name>
</gene>
<evidence type="ECO:0000256" key="2">
    <source>
        <dbReference type="ARBA" id="ARBA00022741"/>
    </source>
</evidence>
<accession>X1E0N9</accession>
<dbReference type="EMBL" id="BART01029786">
    <property type="protein sequence ID" value="GAH10744.1"/>
    <property type="molecule type" value="Genomic_DNA"/>
</dbReference>
<dbReference type="PANTHER" id="PTHR19375">
    <property type="entry name" value="HEAT SHOCK PROTEIN 70KDA"/>
    <property type="match status" value="1"/>
</dbReference>
<protein>
    <recommendedName>
        <fullName evidence="6">Molecular chaperone DnaK</fullName>
    </recommendedName>
</protein>
<proteinExistence type="inferred from homology"/>
<dbReference type="AlphaFoldDB" id="X1E0N9"/>
<dbReference type="SUPFAM" id="SSF53067">
    <property type="entry name" value="Actin-like ATPase domain"/>
    <property type="match status" value="2"/>
</dbReference>
<comment type="similarity">
    <text evidence="1">Belongs to the heat shock protein 70 family.</text>
</comment>
<keyword evidence="3" id="KW-0067">ATP-binding</keyword>
<evidence type="ECO:0008006" key="6">
    <source>
        <dbReference type="Google" id="ProtNLM"/>
    </source>
</evidence>
<dbReference type="InterPro" id="IPR018181">
    <property type="entry name" value="Heat_shock_70_CS"/>
</dbReference>
<keyword evidence="4" id="KW-0143">Chaperone</keyword>